<name>A0A9W7G4G8_9STRA</name>
<feature type="compositionally biased region" description="Low complexity" evidence="1">
    <location>
        <begin position="226"/>
        <end position="249"/>
    </location>
</feature>
<keyword evidence="3" id="KW-1185">Reference proteome</keyword>
<evidence type="ECO:0000313" key="3">
    <source>
        <dbReference type="Proteomes" id="UP001165065"/>
    </source>
</evidence>
<organism evidence="2 3">
    <name type="scientific">Triparma columacea</name>
    <dbReference type="NCBI Taxonomy" id="722753"/>
    <lineage>
        <taxon>Eukaryota</taxon>
        <taxon>Sar</taxon>
        <taxon>Stramenopiles</taxon>
        <taxon>Ochrophyta</taxon>
        <taxon>Bolidophyceae</taxon>
        <taxon>Parmales</taxon>
        <taxon>Triparmaceae</taxon>
        <taxon>Triparma</taxon>
    </lineage>
</organism>
<feature type="region of interest" description="Disordered" evidence="1">
    <location>
        <begin position="222"/>
        <end position="257"/>
    </location>
</feature>
<sequence length="402" mass="45261">MTKDKSRRMSHRFSPLSDQRSGLSLVDKLRDNPIDSNHWYRARFLEKHFNEPSFNINGNGKTKMREEDFGAQFPGYVVKRLEGMRHGVAFLPGLYVDPKVYTPALMAAFVKLVEANKEVFRSYLVDDGRKPYESHERKAAVEEQLRNEFKVIVPRVGHIYSELLELLGNGVLTLDNLGLSLEDGVDVPQVLGARPEASMLSSLRSSSSRRLTSLSLPQTPTVVFNPLRAPPQRAAQAASATSADGARSAQTSPTPTKAIETSFSKLLKGDEGMELLFKVFKGDEGMEFLRQTSKIKYKRRHATFEGQLRATKEMSELMRAEKKMLKECDLREVEAAGGMKKWVEKVVKEHKAGMPMFDFIEQLNRVLPIAPLTFTMLWPEQAGQEGALEDDTNQSRTLPVAQ</sequence>
<accession>A0A9W7G4G8</accession>
<proteinExistence type="predicted"/>
<protein>
    <submittedName>
        <fullName evidence="2">Uncharacterized protein</fullName>
    </submittedName>
</protein>
<comment type="caution">
    <text evidence="2">The sequence shown here is derived from an EMBL/GenBank/DDBJ whole genome shotgun (WGS) entry which is preliminary data.</text>
</comment>
<gene>
    <name evidence="2" type="ORF">TrCOL_g8325</name>
</gene>
<reference evidence="3" key="1">
    <citation type="journal article" date="2023" name="Commun. Biol.">
        <title>Genome analysis of Parmales, the sister group of diatoms, reveals the evolutionary specialization of diatoms from phago-mixotrophs to photoautotrophs.</title>
        <authorList>
            <person name="Ban H."/>
            <person name="Sato S."/>
            <person name="Yoshikawa S."/>
            <person name="Yamada K."/>
            <person name="Nakamura Y."/>
            <person name="Ichinomiya M."/>
            <person name="Sato N."/>
            <person name="Blanc-Mathieu R."/>
            <person name="Endo H."/>
            <person name="Kuwata A."/>
            <person name="Ogata H."/>
        </authorList>
    </citation>
    <scope>NUCLEOTIDE SEQUENCE [LARGE SCALE GENOMIC DNA]</scope>
</reference>
<dbReference type="AlphaFoldDB" id="A0A9W7G4G8"/>
<evidence type="ECO:0000313" key="2">
    <source>
        <dbReference type="EMBL" id="GMI31755.1"/>
    </source>
</evidence>
<dbReference type="Proteomes" id="UP001165065">
    <property type="component" value="Unassembled WGS sequence"/>
</dbReference>
<evidence type="ECO:0000256" key="1">
    <source>
        <dbReference type="SAM" id="MobiDB-lite"/>
    </source>
</evidence>
<dbReference type="EMBL" id="BRYA01000755">
    <property type="protein sequence ID" value="GMI31755.1"/>
    <property type="molecule type" value="Genomic_DNA"/>
</dbReference>